<dbReference type="AlphaFoldDB" id="R7ZR72"/>
<dbReference type="InterPro" id="IPR036942">
    <property type="entry name" value="Beta-barrel_TonB_sf"/>
</dbReference>
<dbReference type="GO" id="GO:0044718">
    <property type="term" value="P:siderophore transmembrane transport"/>
    <property type="evidence" value="ECO:0007669"/>
    <property type="project" value="TreeGrafter"/>
</dbReference>
<feature type="domain" description="TonB-dependent receptor plug" evidence="13">
    <location>
        <begin position="102"/>
        <end position="204"/>
    </location>
</feature>
<evidence type="ECO:0000256" key="6">
    <source>
        <dbReference type="ARBA" id="ARBA00023077"/>
    </source>
</evidence>
<gene>
    <name evidence="14" type="ORF">ADIS_3027</name>
</gene>
<evidence type="ECO:0000256" key="11">
    <source>
        <dbReference type="RuleBase" id="RU003357"/>
    </source>
</evidence>
<feature type="domain" description="TonB-dependent receptor-like beta-barrel" evidence="12">
    <location>
        <begin position="343"/>
        <end position="732"/>
    </location>
</feature>
<dbReference type="Pfam" id="PF00593">
    <property type="entry name" value="TonB_dep_Rec_b-barrel"/>
    <property type="match status" value="1"/>
</dbReference>
<dbReference type="GO" id="GO:0009279">
    <property type="term" value="C:cell outer membrane"/>
    <property type="evidence" value="ECO:0007669"/>
    <property type="project" value="UniProtKB-SubCell"/>
</dbReference>
<dbReference type="SUPFAM" id="SSF56935">
    <property type="entry name" value="Porins"/>
    <property type="match status" value="1"/>
</dbReference>
<comment type="subcellular location">
    <subcellularLocation>
        <location evidence="1 10">Cell outer membrane</location>
        <topology evidence="1 10">Multi-pass membrane protein</topology>
    </subcellularLocation>
</comment>
<dbReference type="Gene3D" id="2.170.130.10">
    <property type="entry name" value="TonB-dependent receptor, plug domain"/>
    <property type="match status" value="1"/>
</dbReference>
<dbReference type="Proteomes" id="UP000013909">
    <property type="component" value="Unassembled WGS sequence"/>
</dbReference>
<protein>
    <submittedName>
        <fullName evidence="14">TonB-dependent receptor</fullName>
    </submittedName>
</protein>
<keyword evidence="3 10" id="KW-1134">Transmembrane beta strand</keyword>
<dbReference type="Gene3D" id="2.60.40.1120">
    <property type="entry name" value="Carboxypeptidase-like, regulatory domain"/>
    <property type="match status" value="1"/>
</dbReference>
<evidence type="ECO:0000256" key="4">
    <source>
        <dbReference type="ARBA" id="ARBA00022692"/>
    </source>
</evidence>
<keyword evidence="9 10" id="KW-0998">Cell outer membrane</keyword>
<dbReference type="PANTHER" id="PTHR30069">
    <property type="entry name" value="TONB-DEPENDENT OUTER MEMBRANE RECEPTOR"/>
    <property type="match status" value="1"/>
</dbReference>
<dbReference type="STRING" id="1232681.ADIS_3027"/>
<comment type="similarity">
    <text evidence="10 11">Belongs to the TonB-dependent receptor family.</text>
</comment>
<keyword evidence="2 10" id="KW-0813">Transport</keyword>
<dbReference type="InterPro" id="IPR008969">
    <property type="entry name" value="CarboxyPept-like_regulatory"/>
</dbReference>
<dbReference type="GO" id="GO:0015344">
    <property type="term" value="F:siderophore uptake transmembrane transporter activity"/>
    <property type="evidence" value="ECO:0007669"/>
    <property type="project" value="TreeGrafter"/>
</dbReference>
<dbReference type="InterPro" id="IPR039426">
    <property type="entry name" value="TonB-dep_rcpt-like"/>
</dbReference>
<dbReference type="Pfam" id="PF13715">
    <property type="entry name" value="CarbopepD_reg_2"/>
    <property type="match status" value="1"/>
</dbReference>
<evidence type="ECO:0000313" key="15">
    <source>
        <dbReference type="Proteomes" id="UP000013909"/>
    </source>
</evidence>
<evidence type="ECO:0000256" key="8">
    <source>
        <dbReference type="ARBA" id="ARBA00023170"/>
    </source>
</evidence>
<dbReference type="PROSITE" id="PS52016">
    <property type="entry name" value="TONB_DEPENDENT_REC_3"/>
    <property type="match status" value="1"/>
</dbReference>
<evidence type="ECO:0000256" key="7">
    <source>
        <dbReference type="ARBA" id="ARBA00023136"/>
    </source>
</evidence>
<keyword evidence="4 10" id="KW-0812">Transmembrane</keyword>
<evidence type="ECO:0000256" key="9">
    <source>
        <dbReference type="ARBA" id="ARBA00023237"/>
    </source>
</evidence>
<proteinExistence type="inferred from homology"/>
<organism evidence="14 15">
    <name type="scientific">Lunatimonas lonarensis</name>
    <dbReference type="NCBI Taxonomy" id="1232681"/>
    <lineage>
        <taxon>Bacteria</taxon>
        <taxon>Pseudomonadati</taxon>
        <taxon>Bacteroidota</taxon>
        <taxon>Cytophagia</taxon>
        <taxon>Cytophagales</taxon>
        <taxon>Cyclobacteriaceae</taxon>
    </lineage>
</organism>
<keyword evidence="15" id="KW-1185">Reference proteome</keyword>
<evidence type="ECO:0000256" key="2">
    <source>
        <dbReference type="ARBA" id="ARBA00022448"/>
    </source>
</evidence>
<dbReference type="OrthoDB" id="9795928at2"/>
<dbReference type="Pfam" id="PF07715">
    <property type="entry name" value="Plug"/>
    <property type="match status" value="1"/>
</dbReference>
<evidence type="ECO:0000256" key="3">
    <source>
        <dbReference type="ARBA" id="ARBA00022452"/>
    </source>
</evidence>
<keyword evidence="6 11" id="KW-0798">TonB box</keyword>
<dbReference type="Gene3D" id="2.40.170.20">
    <property type="entry name" value="TonB-dependent receptor, beta-barrel domain"/>
    <property type="match status" value="1"/>
</dbReference>
<sequence>MLVAQTVRGTITGEGGEPLMAHIHIHELGKSALADLEGNFSISGLRSGTYHLHFTHMGYKAQTLTVRILEEDISLEVTMPESAFTLQALTVEANPFKNGPIEQSQTIDVIDRNFIERNNTGTFANALEKLPGISTINTGVGISKPVIRGMSFNRIMINDRGIKQEGQQWGADHGLEIDPFDVDRVEIIKGPASLVYGSDGMAGVINIAPGATPDPGTLNGHLISTYRSNNHMFGHSGMLEGNHNDFIFKARFTAQDYENYRVPASQFTYAGFVLPIFENRLKNTAGSERHFSFSGGVRKDWGKSTITISRFSQDAGIFTGAVGIPNSYSLRHDNGHGIVDFPRQDNTHLKVISNTTVQHKNNWLEIDLAYQANRRREESLPHAHGIGPTPEGNLALGLFLDVITGNVRYNTRINGKHQTIVGFQSQHMQNRHAGFEFLLPNFQSTQAGTYYFHEYRWKKNLIVNAGVRVDAAVHRIREHRQPIYERLRPTGEYEQRNPEINRTFFNVSGSSGLSWVLGDDHNLKLNLGSSFRMPTPIELATNGVHHGNFRHEVGNPALNPERSYQADLNYTYSTKRFLFGISPFWGYYDGYIYLSPSGRFSTIPGASTVWNYRQNNAVFTGGEVKTEWVLFSGFSLSVAGEYVYNFNLDTRLPLPLTPPLSVLTGFHYTLPLTSQAFRDFYTFVEYRHAADQNRTDRNERSTAGYDLVEAGFGWESRIGQQSVLVQVSGQNLTNSFYFNHLSRYRLLNLPEQGRNISLSIKIPFRLR</sequence>
<dbReference type="InterPro" id="IPR000531">
    <property type="entry name" value="Beta-barrel_TonB"/>
</dbReference>
<dbReference type="EMBL" id="AQHR01000085">
    <property type="protein sequence ID" value="EON76577.1"/>
    <property type="molecule type" value="Genomic_DNA"/>
</dbReference>
<dbReference type="SUPFAM" id="SSF49464">
    <property type="entry name" value="Carboxypeptidase regulatory domain-like"/>
    <property type="match status" value="1"/>
</dbReference>
<keyword evidence="7 10" id="KW-0472">Membrane</keyword>
<evidence type="ECO:0000259" key="13">
    <source>
        <dbReference type="Pfam" id="PF07715"/>
    </source>
</evidence>
<dbReference type="PANTHER" id="PTHR30069:SF29">
    <property type="entry name" value="HEMOGLOBIN AND HEMOGLOBIN-HAPTOGLOBIN-BINDING PROTEIN 1-RELATED"/>
    <property type="match status" value="1"/>
</dbReference>
<dbReference type="PATRIC" id="fig|1288963.3.peg.3019"/>
<reference evidence="14 15" key="1">
    <citation type="submission" date="2013-02" db="EMBL/GenBank/DDBJ databases">
        <title>A novel strain isolated from Lonar lake, Maharashtra, India.</title>
        <authorList>
            <person name="Singh A."/>
        </authorList>
    </citation>
    <scope>NUCLEOTIDE SEQUENCE [LARGE SCALE GENOMIC DNA]</scope>
    <source>
        <strain evidence="14 15">AK24</strain>
    </source>
</reference>
<dbReference type="InterPro" id="IPR012910">
    <property type="entry name" value="Plug_dom"/>
</dbReference>
<evidence type="ECO:0000256" key="10">
    <source>
        <dbReference type="PROSITE-ProRule" id="PRU01360"/>
    </source>
</evidence>
<keyword evidence="8 14" id="KW-0675">Receptor</keyword>
<comment type="caution">
    <text evidence="14">The sequence shown here is derived from an EMBL/GenBank/DDBJ whole genome shotgun (WGS) entry which is preliminary data.</text>
</comment>
<evidence type="ECO:0000256" key="5">
    <source>
        <dbReference type="ARBA" id="ARBA00022729"/>
    </source>
</evidence>
<evidence type="ECO:0000256" key="1">
    <source>
        <dbReference type="ARBA" id="ARBA00004571"/>
    </source>
</evidence>
<name>R7ZR72_9BACT</name>
<accession>R7ZR72</accession>
<evidence type="ECO:0000259" key="12">
    <source>
        <dbReference type="Pfam" id="PF00593"/>
    </source>
</evidence>
<keyword evidence="5" id="KW-0732">Signal</keyword>
<evidence type="ECO:0000313" key="14">
    <source>
        <dbReference type="EMBL" id="EON76577.1"/>
    </source>
</evidence>
<dbReference type="InterPro" id="IPR037066">
    <property type="entry name" value="Plug_dom_sf"/>
</dbReference>